<dbReference type="InterPro" id="IPR012291">
    <property type="entry name" value="CBM2_carb-bd_dom_sf"/>
</dbReference>
<protein>
    <submittedName>
        <fullName evidence="3">Cellulose binding domain-containing protein</fullName>
    </submittedName>
</protein>
<dbReference type="AlphaFoldDB" id="A0A369BKG2"/>
<evidence type="ECO:0000313" key="3">
    <source>
        <dbReference type="EMBL" id="RCX20184.1"/>
    </source>
</evidence>
<gene>
    <name evidence="3" type="ORF">DFR58_102257</name>
</gene>
<dbReference type="GO" id="GO:0030247">
    <property type="term" value="F:polysaccharide binding"/>
    <property type="evidence" value="ECO:0007669"/>
    <property type="project" value="UniProtKB-UniRule"/>
</dbReference>
<dbReference type="EMBL" id="QPJT01000002">
    <property type="protein sequence ID" value="RCX20184.1"/>
    <property type="molecule type" value="Genomic_DNA"/>
</dbReference>
<dbReference type="SMART" id="SM00637">
    <property type="entry name" value="CBD_II"/>
    <property type="match status" value="1"/>
</dbReference>
<dbReference type="PROSITE" id="PS51173">
    <property type="entry name" value="CBM2"/>
    <property type="match status" value="1"/>
</dbReference>
<dbReference type="InterPro" id="IPR008965">
    <property type="entry name" value="CBM2/CBM3_carb-bd_dom_sf"/>
</dbReference>
<name>A0A369BKG2_9FIRM</name>
<keyword evidence="4" id="KW-1185">Reference proteome</keyword>
<dbReference type="SUPFAM" id="SSF49384">
    <property type="entry name" value="Carbohydrate-binding domain"/>
    <property type="match status" value="1"/>
</dbReference>
<dbReference type="RefSeq" id="WP_114296294.1">
    <property type="nucleotide sequence ID" value="NZ_QPJT01000002.1"/>
</dbReference>
<dbReference type="OrthoDB" id="1792886at2"/>
<accession>A0A369BKG2</accession>
<dbReference type="InterPro" id="IPR001919">
    <property type="entry name" value="CBD2"/>
</dbReference>
<organism evidence="3 4">
    <name type="scientific">Anaerobacterium chartisolvens</name>
    <dbReference type="NCBI Taxonomy" id="1297424"/>
    <lineage>
        <taxon>Bacteria</taxon>
        <taxon>Bacillati</taxon>
        <taxon>Bacillota</taxon>
        <taxon>Clostridia</taxon>
        <taxon>Eubacteriales</taxon>
        <taxon>Oscillospiraceae</taxon>
        <taxon>Anaerobacterium</taxon>
    </lineage>
</organism>
<dbReference type="Gene3D" id="2.60.40.290">
    <property type="match status" value="1"/>
</dbReference>
<feature type="chain" id="PRO_5017050134" evidence="1">
    <location>
        <begin position="21"/>
        <end position="320"/>
    </location>
</feature>
<evidence type="ECO:0000313" key="4">
    <source>
        <dbReference type="Proteomes" id="UP000253034"/>
    </source>
</evidence>
<dbReference type="Pfam" id="PF00553">
    <property type="entry name" value="CBM_2"/>
    <property type="match status" value="1"/>
</dbReference>
<keyword evidence="1" id="KW-0732">Signal</keyword>
<dbReference type="Proteomes" id="UP000253034">
    <property type="component" value="Unassembled WGS sequence"/>
</dbReference>
<sequence length="320" mass="34810">MKKTIFVLLLVLTMVSSIVAGTLAMYTASIDNLGEGSVVAKEFVFVGDGTDSFQHGIKIAPTEIVRWQFKVKNYQNYVITETDLYYKLTFNVLAVQGKAAIQPLTVAVKDSQGNVLKSVTGTGTFDVLGSFPLSEVGQENEYEVEIYWPDGGPVDIDYAGNNYGTAVKVDAIASQLPLSEGHENPPEQKDVSIRYETLTPWQNGQSGIYQFEYKVTITNNSDEAIKDWSVAFSLSTDRITQAWSNAKMVAGLPEGMYKFENPGYNNQSTDNILPGQSVSFRGPAYGMGTHAIGNIIVGGSNVSDIGDIDLTCEFGKSSLN</sequence>
<reference evidence="3 4" key="1">
    <citation type="submission" date="2018-07" db="EMBL/GenBank/DDBJ databases">
        <title>Genomic Encyclopedia of Type Strains, Phase IV (KMG-IV): sequencing the most valuable type-strain genomes for metagenomic binning, comparative biology and taxonomic classification.</title>
        <authorList>
            <person name="Goeker M."/>
        </authorList>
    </citation>
    <scope>NUCLEOTIDE SEQUENCE [LARGE SCALE GENOMIC DNA]</scope>
    <source>
        <strain evidence="3 4">DSM 27016</strain>
    </source>
</reference>
<evidence type="ECO:0000259" key="2">
    <source>
        <dbReference type="PROSITE" id="PS51173"/>
    </source>
</evidence>
<dbReference type="GO" id="GO:0005975">
    <property type="term" value="P:carbohydrate metabolic process"/>
    <property type="evidence" value="ECO:0007669"/>
    <property type="project" value="InterPro"/>
</dbReference>
<proteinExistence type="predicted"/>
<feature type="signal peptide" evidence="1">
    <location>
        <begin position="1"/>
        <end position="20"/>
    </location>
</feature>
<evidence type="ECO:0000256" key="1">
    <source>
        <dbReference type="SAM" id="SignalP"/>
    </source>
</evidence>
<comment type="caution">
    <text evidence="3">The sequence shown here is derived from an EMBL/GenBank/DDBJ whole genome shotgun (WGS) entry which is preliminary data.</text>
</comment>
<feature type="domain" description="CBM2" evidence="2">
    <location>
        <begin position="184"/>
        <end position="305"/>
    </location>
</feature>
<dbReference type="GO" id="GO:0004553">
    <property type="term" value="F:hydrolase activity, hydrolyzing O-glycosyl compounds"/>
    <property type="evidence" value="ECO:0007669"/>
    <property type="project" value="InterPro"/>
</dbReference>